<sequence length="92" mass="9923">MSLPQTLKKWQDFEGRSHVDDSSSSSYLPSLDNTQTSIPNRPYGFAESFTSADGRGGIGTGFPGFRKFGNGITGFGIPILLPESRPVLLASR</sequence>
<feature type="region of interest" description="Disordered" evidence="1">
    <location>
        <begin position="14"/>
        <end position="39"/>
    </location>
</feature>
<name>A0ABR0DMT9_9LAMI</name>
<evidence type="ECO:0000313" key="3">
    <source>
        <dbReference type="Proteomes" id="UP001291926"/>
    </source>
</evidence>
<accession>A0ABR0DMT9</accession>
<dbReference type="EMBL" id="JAYDYQ010001087">
    <property type="protein sequence ID" value="KAK4490424.1"/>
    <property type="molecule type" value="Genomic_DNA"/>
</dbReference>
<evidence type="ECO:0000313" key="2">
    <source>
        <dbReference type="EMBL" id="KAK4490424.1"/>
    </source>
</evidence>
<comment type="caution">
    <text evidence="2">The sequence shown here is derived from an EMBL/GenBank/DDBJ whole genome shotgun (WGS) entry which is preliminary data.</text>
</comment>
<evidence type="ECO:0000256" key="1">
    <source>
        <dbReference type="SAM" id="MobiDB-lite"/>
    </source>
</evidence>
<feature type="compositionally biased region" description="Polar residues" evidence="1">
    <location>
        <begin position="27"/>
        <end position="39"/>
    </location>
</feature>
<organism evidence="2 3">
    <name type="scientific">Penstemon davidsonii</name>
    <dbReference type="NCBI Taxonomy" id="160366"/>
    <lineage>
        <taxon>Eukaryota</taxon>
        <taxon>Viridiplantae</taxon>
        <taxon>Streptophyta</taxon>
        <taxon>Embryophyta</taxon>
        <taxon>Tracheophyta</taxon>
        <taxon>Spermatophyta</taxon>
        <taxon>Magnoliopsida</taxon>
        <taxon>eudicotyledons</taxon>
        <taxon>Gunneridae</taxon>
        <taxon>Pentapetalae</taxon>
        <taxon>asterids</taxon>
        <taxon>lamiids</taxon>
        <taxon>Lamiales</taxon>
        <taxon>Plantaginaceae</taxon>
        <taxon>Cheloneae</taxon>
        <taxon>Penstemon</taxon>
    </lineage>
</organism>
<gene>
    <name evidence="2" type="ORF">RD792_001101</name>
</gene>
<proteinExistence type="predicted"/>
<dbReference type="Proteomes" id="UP001291926">
    <property type="component" value="Unassembled WGS sequence"/>
</dbReference>
<protein>
    <submittedName>
        <fullName evidence="2">Uncharacterized protein</fullName>
    </submittedName>
</protein>
<keyword evidence="3" id="KW-1185">Reference proteome</keyword>
<reference evidence="2 3" key="1">
    <citation type="journal article" date="2023" name="bioRxiv">
        <title>Genome report: Whole genome sequence and annotation of Penstemon davidsonii.</title>
        <authorList>
            <person name="Ostevik K.L."/>
            <person name="Alabady M."/>
            <person name="Zhang M."/>
            <person name="Rausher M.D."/>
        </authorList>
    </citation>
    <scope>NUCLEOTIDE SEQUENCE [LARGE SCALE GENOMIC DNA]</scope>
    <source>
        <strain evidence="2">DNT005</strain>
        <tissue evidence="2">Whole leaf</tissue>
    </source>
</reference>